<feature type="compositionally biased region" description="Polar residues" evidence="1">
    <location>
        <begin position="119"/>
        <end position="147"/>
    </location>
</feature>
<dbReference type="InterPro" id="IPR051675">
    <property type="entry name" value="Endo/Exo/Phosphatase_dom_1"/>
</dbReference>
<evidence type="ECO:0000256" key="2">
    <source>
        <dbReference type="SAM" id="Phobius"/>
    </source>
</evidence>
<dbReference type="GO" id="GO:0015628">
    <property type="term" value="P:protein secretion by the type II secretion system"/>
    <property type="evidence" value="ECO:0007669"/>
    <property type="project" value="TreeGrafter"/>
</dbReference>
<evidence type="ECO:0000256" key="1">
    <source>
        <dbReference type="SAM" id="MobiDB-lite"/>
    </source>
</evidence>
<feature type="compositionally biased region" description="Polar residues" evidence="1">
    <location>
        <begin position="185"/>
        <end position="199"/>
    </location>
</feature>
<dbReference type="Gene3D" id="1.10.150.320">
    <property type="entry name" value="Photosystem II 12 kDa extrinsic protein"/>
    <property type="match status" value="1"/>
</dbReference>
<gene>
    <name evidence="3" type="ORF">F9B85_08510</name>
</gene>
<comment type="caution">
    <text evidence="3">The sequence shown here is derived from an EMBL/GenBank/DDBJ whole genome shotgun (WGS) entry which is preliminary data.</text>
</comment>
<dbReference type="OrthoDB" id="1929550at2"/>
<feature type="transmembrane region" description="Helical" evidence="2">
    <location>
        <begin position="67"/>
        <end position="88"/>
    </location>
</feature>
<dbReference type="Proteomes" id="UP000468766">
    <property type="component" value="Unassembled WGS sequence"/>
</dbReference>
<evidence type="ECO:0000313" key="3">
    <source>
        <dbReference type="EMBL" id="KAB2952685.1"/>
    </source>
</evidence>
<keyword evidence="2" id="KW-0472">Membrane</keyword>
<evidence type="ECO:0000313" key="4">
    <source>
        <dbReference type="Proteomes" id="UP000468766"/>
    </source>
</evidence>
<reference evidence="3 4" key="1">
    <citation type="submission" date="2019-10" db="EMBL/GenBank/DDBJ databases">
        <title>Whole-genome sequence of the extremophile Heliorestis acidaminivorans DSM 24790.</title>
        <authorList>
            <person name="Kyndt J.A."/>
            <person name="Meyer T.E."/>
        </authorList>
    </citation>
    <scope>NUCLEOTIDE SEQUENCE [LARGE SCALE GENOMIC DNA]</scope>
    <source>
        <strain evidence="3 4">DSM 24790</strain>
    </source>
</reference>
<feature type="transmembrane region" description="Helical" evidence="2">
    <location>
        <begin position="44"/>
        <end position="61"/>
    </location>
</feature>
<organism evidence="3 4">
    <name type="scientific">Heliorestis acidaminivorans</name>
    <dbReference type="NCBI Taxonomy" id="553427"/>
    <lineage>
        <taxon>Bacteria</taxon>
        <taxon>Bacillati</taxon>
        <taxon>Bacillota</taxon>
        <taxon>Clostridia</taxon>
        <taxon>Eubacteriales</taxon>
        <taxon>Heliobacteriaceae</taxon>
        <taxon>Heliorestis</taxon>
    </lineage>
</organism>
<sequence length="295" mass="33248">MAITSRGKMWEFMNSFWMLWLFTLGIFNWISFLYIGFRAKQKKWMLYGLAYAIPFMIMMMADANESLSELGATLALLIFLISLIHGFIARKEYLLRLEALQESKGQRMAEMKEKIASQYNPNGVTVETDSGATNSSVNRQVDSSASHPVSAPKESITLPPKEVEKITPKVNDFDLLPPVQGPYANKSTESPKPQNSVKTVPSKIEEREEKAKKEEKQLLDLNQASVDELASLPGIGPILAKKAVQVRESQQGFRQLEDFAAALQLKPHIVERIRPMVTIKALSRRQGRSGRVVDY</sequence>
<keyword evidence="4" id="KW-1185">Reference proteome</keyword>
<dbReference type="AlphaFoldDB" id="A0A6I0ESC4"/>
<dbReference type="EMBL" id="WBXO01000005">
    <property type="protein sequence ID" value="KAB2952685.1"/>
    <property type="molecule type" value="Genomic_DNA"/>
</dbReference>
<dbReference type="GO" id="GO:0015627">
    <property type="term" value="C:type II protein secretion system complex"/>
    <property type="evidence" value="ECO:0007669"/>
    <property type="project" value="TreeGrafter"/>
</dbReference>
<accession>A0A6I0ESC4</accession>
<dbReference type="InterPro" id="IPR010994">
    <property type="entry name" value="RuvA_2-like"/>
</dbReference>
<proteinExistence type="predicted"/>
<dbReference type="PANTHER" id="PTHR21180">
    <property type="entry name" value="ENDONUCLEASE/EXONUCLEASE/PHOSPHATASE FAMILY DOMAIN-CONTAINING PROTEIN 1"/>
    <property type="match status" value="1"/>
</dbReference>
<dbReference type="PANTHER" id="PTHR21180:SF32">
    <property type="entry name" value="ENDONUCLEASE_EXONUCLEASE_PHOSPHATASE FAMILY DOMAIN-CONTAINING PROTEIN 1"/>
    <property type="match status" value="1"/>
</dbReference>
<dbReference type="RefSeq" id="WP_151619962.1">
    <property type="nucleotide sequence ID" value="NZ_WBXO01000005.1"/>
</dbReference>
<name>A0A6I0ESC4_9FIRM</name>
<feature type="transmembrane region" description="Helical" evidence="2">
    <location>
        <begin position="16"/>
        <end position="37"/>
    </location>
</feature>
<feature type="region of interest" description="Disordered" evidence="1">
    <location>
        <begin position="119"/>
        <end position="207"/>
    </location>
</feature>
<protein>
    <submittedName>
        <fullName evidence="3">Helix-hairpin-helix domain-containing protein</fullName>
    </submittedName>
</protein>
<keyword evidence="2" id="KW-0812">Transmembrane</keyword>
<dbReference type="SUPFAM" id="SSF47781">
    <property type="entry name" value="RuvA domain 2-like"/>
    <property type="match status" value="1"/>
</dbReference>
<dbReference type="Pfam" id="PF12836">
    <property type="entry name" value="HHH_3"/>
    <property type="match status" value="1"/>
</dbReference>
<keyword evidence="2" id="KW-1133">Transmembrane helix</keyword>